<organism evidence="4 5">
    <name type="scientific">Alkalicoccus halolimnae</name>
    <dbReference type="NCBI Taxonomy" id="1667239"/>
    <lineage>
        <taxon>Bacteria</taxon>
        <taxon>Bacillati</taxon>
        <taxon>Bacillota</taxon>
        <taxon>Bacilli</taxon>
        <taxon>Bacillales</taxon>
        <taxon>Bacillaceae</taxon>
        <taxon>Alkalicoccus</taxon>
    </lineage>
</organism>
<dbReference type="OrthoDB" id="2168558at2"/>
<dbReference type="Proteomes" id="UP000321816">
    <property type="component" value="Chromosome"/>
</dbReference>
<keyword evidence="2" id="KW-0812">Transmembrane</keyword>
<evidence type="ECO:0000259" key="3">
    <source>
        <dbReference type="Pfam" id="PF07423"/>
    </source>
</evidence>
<proteinExistence type="predicted"/>
<gene>
    <name evidence="4" type="ORF">FTX54_006735</name>
</gene>
<feature type="compositionally biased region" description="Polar residues" evidence="1">
    <location>
        <begin position="66"/>
        <end position="87"/>
    </location>
</feature>
<evidence type="ECO:0000313" key="5">
    <source>
        <dbReference type="Proteomes" id="UP000321816"/>
    </source>
</evidence>
<dbReference type="RefSeq" id="WP_147802988.1">
    <property type="nucleotide sequence ID" value="NZ_CP144914.1"/>
</dbReference>
<dbReference type="EMBL" id="CP144914">
    <property type="protein sequence ID" value="WWD81239.1"/>
    <property type="molecule type" value="Genomic_DNA"/>
</dbReference>
<evidence type="ECO:0000313" key="4">
    <source>
        <dbReference type="EMBL" id="WWD81239.1"/>
    </source>
</evidence>
<keyword evidence="2" id="KW-0472">Membrane</keyword>
<feature type="region of interest" description="Disordered" evidence="1">
    <location>
        <begin position="43"/>
        <end position="169"/>
    </location>
</feature>
<dbReference type="InterPro" id="IPR009988">
    <property type="entry name" value="DUF1510"/>
</dbReference>
<evidence type="ECO:0000256" key="1">
    <source>
        <dbReference type="SAM" id="MobiDB-lite"/>
    </source>
</evidence>
<feature type="compositionally biased region" description="Low complexity" evidence="1">
    <location>
        <begin position="111"/>
        <end position="140"/>
    </location>
</feature>
<sequence length="255" mass="28375">MSNKIPQRTNDKKSRKMNKVLNISIGLVVLLIVVVSTGLLVSGGGSSNTASEESESQNNASEESVDNNISLNTETSDSENEGIQNELNAGPEGSENLNNEENQEADEESENNSSDENNANENNQNNQNNVNNGNDQNSDNSAEENEENSETNEVPEEGEWEPIGTSQDNFQLDFERGSTNWNEMIEAISYATGLPSDEDELIVHRLENGGDQYSVVGTVRDRDEDRDRPYQVRLEWVEDEGWKPVSVERLESNPY</sequence>
<dbReference type="AlphaFoldDB" id="A0A5C7FK32"/>
<name>A0A5C7FK32_9BACI</name>
<feature type="compositionally biased region" description="Low complexity" evidence="1">
    <location>
        <begin position="47"/>
        <end position="62"/>
    </location>
</feature>
<dbReference type="Pfam" id="PF07423">
    <property type="entry name" value="DUF1510"/>
    <property type="match status" value="1"/>
</dbReference>
<feature type="compositionally biased region" description="Acidic residues" evidence="1">
    <location>
        <begin position="141"/>
        <end position="160"/>
    </location>
</feature>
<evidence type="ECO:0000256" key="2">
    <source>
        <dbReference type="SAM" id="Phobius"/>
    </source>
</evidence>
<dbReference type="KEGG" id="ahal:FTX54_006735"/>
<protein>
    <submittedName>
        <fullName evidence="4">YrrS family protein</fullName>
    </submittedName>
</protein>
<accession>A0A5C7FK32</accession>
<keyword evidence="5" id="KW-1185">Reference proteome</keyword>
<feature type="domain" description="DUF1510" evidence="3">
    <location>
        <begin position="156"/>
        <end position="250"/>
    </location>
</feature>
<reference evidence="4 5" key="1">
    <citation type="submission" date="2024-01" db="EMBL/GenBank/DDBJ databases">
        <title>Complete Genome Sequence of Alkalicoccus halolimnae BZ-SZ-XJ29T, a Moderately Halophilic Bacterium Isolated from a Salt Lake.</title>
        <authorList>
            <person name="Zhao B."/>
        </authorList>
    </citation>
    <scope>NUCLEOTIDE SEQUENCE [LARGE SCALE GENOMIC DNA]</scope>
    <source>
        <strain evidence="4 5">BZ-SZ-XJ29</strain>
    </source>
</reference>
<keyword evidence="2" id="KW-1133">Transmembrane helix</keyword>
<feature type="transmembrane region" description="Helical" evidence="2">
    <location>
        <begin position="20"/>
        <end position="41"/>
    </location>
</feature>
<feature type="compositionally biased region" description="Acidic residues" evidence="1">
    <location>
        <begin position="101"/>
        <end position="110"/>
    </location>
</feature>